<dbReference type="AlphaFoldDB" id="M2NKM9"/>
<evidence type="ECO:0000313" key="2">
    <source>
        <dbReference type="EMBL" id="EMD22714.1"/>
    </source>
</evidence>
<comment type="caution">
    <text evidence="2">The sequence shown here is derived from an EMBL/GenBank/DDBJ whole genome shotgun (WGS) entry which is preliminary data.</text>
</comment>
<reference evidence="2 3" key="1">
    <citation type="submission" date="2012-10" db="EMBL/GenBank/DDBJ databases">
        <title>Genome assembly of Amycolatopsis azurea DSM 43854.</title>
        <authorList>
            <person name="Khatri I."/>
            <person name="Kaur I."/>
            <person name="Subramanian S."/>
            <person name="Mayilraj S."/>
        </authorList>
    </citation>
    <scope>NUCLEOTIDE SEQUENCE [LARGE SCALE GENOMIC DNA]</scope>
    <source>
        <strain evidence="2 3">DSM 43854</strain>
    </source>
</reference>
<proteinExistence type="predicted"/>
<feature type="region of interest" description="Disordered" evidence="1">
    <location>
        <begin position="1"/>
        <end position="21"/>
    </location>
</feature>
<dbReference type="Proteomes" id="UP000014137">
    <property type="component" value="Unassembled WGS sequence"/>
</dbReference>
<evidence type="ECO:0000313" key="3">
    <source>
        <dbReference type="Proteomes" id="UP000014137"/>
    </source>
</evidence>
<protein>
    <submittedName>
        <fullName evidence="2">Uncharacterized protein</fullName>
    </submittedName>
</protein>
<dbReference type="PATRIC" id="fig|1238180.3.peg.7513"/>
<sequence>MEIKGSPRTPAKRQQLGPASTSCRREVYGTLGFVEHAVPSPAAAGATMRREPMKIQCLGSRLLPAMVTITTWEMDRWHASVSVGAVTFGYAADDAAPNTAYHLPRVWPGRGLAIPAAALESFHAALAEVRKQQVCQNSDVCGDDGTELWSVPWPDPDEEFVFITGPCEHGDLTVGYRPAHAFVIALPHLRGLLVRVTGYLCTTLAGAGTGRGSAQGNAPARPERSSVPGSSGNFLSSAPARARGGERACDGGSSVFDIQ</sequence>
<evidence type="ECO:0000256" key="1">
    <source>
        <dbReference type="SAM" id="MobiDB-lite"/>
    </source>
</evidence>
<accession>M2NKM9</accession>
<feature type="region of interest" description="Disordered" evidence="1">
    <location>
        <begin position="209"/>
        <end position="259"/>
    </location>
</feature>
<organism evidence="2 3">
    <name type="scientific">Amycolatopsis azurea DSM 43854</name>
    <dbReference type="NCBI Taxonomy" id="1238180"/>
    <lineage>
        <taxon>Bacteria</taxon>
        <taxon>Bacillati</taxon>
        <taxon>Actinomycetota</taxon>
        <taxon>Actinomycetes</taxon>
        <taxon>Pseudonocardiales</taxon>
        <taxon>Pseudonocardiaceae</taxon>
        <taxon>Amycolatopsis</taxon>
    </lineage>
</organism>
<name>M2NKM9_9PSEU</name>
<feature type="compositionally biased region" description="Polar residues" evidence="1">
    <location>
        <begin position="227"/>
        <end position="236"/>
    </location>
</feature>
<gene>
    <name evidence="2" type="ORF">C791_8038</name>
</gene>
<dbReference type="EMBL" id="ANMG01000089">
    <property type="protein sequence ID" value="EMD22714.1"/>
    <property type="molecule type" value="Genomic_DNA"/>
</dbReference>